<dbReference type="eggNOG" id="arCOG03523">
    <property type="taxonomic scope" value="Archaea"/>
</dbReference>
<dbReference type="KEGG" id="mba:Mbar_A0119"/>
<accession>Q46G87</accession>
<dbReference type="EMBL" id="CP000099">
    <property type="protein sequence ID" value="AAZ69105.1"/>
    <property type="molecule type" value="Genomic_DNA"/>
</dbReference>
<organism evidence="1">
    <name type="scientific">Methanosarcina barkeri (strain Fusaro / DSM 804)</name>
    <dbReference type="NCBI Taxonomy" id="269797"/>
    <lineage>
        <taxon>Archaea</taxon>
        <taxon>Methanobacteriati</taxon>
        <taxon>Methanobacteriota</taxon>
        <taxon>Stenosarchaea group</taxon>
        <taxon>Methanomicrobia</taxon>
        <taxon>Methanosarcinales</taxon>
        <taxon>Methanosarcinaceae</taxon>
        <taxon>Methanosarcina</taxon>
    </lineage>
</organism>
<protein>
    <submittedName>
        <fullName evidence="1">Uncharacterized protein</fullName>
    </submittedName>
</protein>
<proteinExistence type="predicted"/>
<dbReference type="PaxDb" id="269797-Mbar_A0119"/>
<dbReference type="AlphaFoldDB" id="Q46G87"/>
<evidence type="ECO:0000313" key="1">
    <source>
        <dbReference type="EMBL" id="AAZ69105.1"/>
    </source>
</evidence>
<reference evidence="1" key="1">
    <citation type="submission" date="2006-06" db="EMBL/GenBank/DDBJ databases">
        <title>Complete sequence of chromosome 1 of Methanosarcina barkeri str. fusaro.</title>
        <authorList>
            <person name="Copeland A."/>
            <person name="Lucas S."/>
            <person name="Lapidus A."/>
            <person name="Barry K."/>
            <person name="Detter J.C."/>
            <person name="Glavina T."/>
            <person name="Hammon N."/>
            <person name="Israni S."/>
            <person name="Pitluck S."/>
            <person name="Goodwin L.A."/>
            <person name="Saunders E.H."/>
            <person name="Schmutz J."/>
            <person name="Larimer F."/>
            <person name="Land M."/>
            <person name="Anderson I."/>
            <person name="Richardson P."/>
        </authorList>
    </citation>
    <scope>NUCLEOTIDE SEQUENCE</scope>
    <source>
        <strain evidence="1">Fusaro</strain>
    </source>
</reference>
<name>Q46G87_METBF</name>
<gene>
    <name evidence="1" type="ordered locus">Mbar_A0119</name>
</gene>
<dbReference type="HOGENOM" id="CLU_1976511_0_0_2"/>
<sequence>MKNPLENRGDIMKGGDKTKEYCNICGRELLEDVLVVDTSQDMKPIKFKDVHGDKSDLICIECATESVENPPFLCSRCGQPVEFGEHFYVLKMGTVKPSGPKVDFKEISSEDKCICITCYEEFMNPVEEEERD</sequence>